<keyword evidence="3" id="KW-1185">Reference proteome</keyword>
<comment type="caution">
    <text evidence="2">The sequence shown here is derived from an EMBL/GenBank/DDBJ whole genome shotgun (WGS) entry which is preliminary data.</text>
</comment>
<accession>A0A7C9INH4</accession>
<dbReference type="Gene3D" id="1.25.40.10">
    <property type="entry name" value="Tetratricopeptide repeat domain"/>
    <property type="match status" value="1"/>
</dbReference>
<reference evidence="2 3" key="1">
    <citation type="submission" date="2020-01" db="EMBL/GenBank/DDBJ databases">
        <title>Genome sequence of Desulfovibrio aerotolerans DSM 16695(T).</title>
        <authorList>
            <person name="Karnachuk O."/>
            <person name="Avakyan M."/>
            <person name="Mardanov A."/>
            <person name="Kadnikov V."/>
            <person name="Ravin N."/>
        </authorList>
    </citation>
    <scope>NUCLEOTIDE SEQUENCE [LARGE SCALE GENOMIC DNA]</scope>
    <source>
        <strain evidence="2 3">DSM 16695</strain>
    </source>
</reference>
<dbReference type="Proteomes" id="UP000482487">
    <property type="component" value="Unassembled WGS sequence"/>
</dbReference>
<dbReference type="RefSeq" id="WP_160963771.1">
    <property type="nucleotide sequence ID" value="NZ_WVUD01000056.1"/>
</dbReference>
<evidence type="ECO:0000313" key="2">
    <source>
        <dbReference type="EMBL" id="MYL85105.1"/>
    </source>
</evidence>
<dbReference type="SUPFAM" id="SSF48452">
    <property type="entry name" value="TPR-like"/>
    <property type="match status" value="1"/>
</dbReference>
<gene>
    <name evidence="2" type="ORF">GTA51_18530</name>
</gene>
<keyword evidence="1" id="KW-0175">Coiled coil</keyword>
<name>A0A7C9INH4_9BACT</name>
<evidence type="ECO:0000256" key="1">
    <source>
        <dbReference type="SAM" id="Coils"/>
    </source>
</evidence>
<dbReference type="OrthoDB" id="5452921at2"/>
<evidence type="ECO:0000313" key="3">
    <source>
        <dbReference type="Proteomes" id="UP000482487"/>
    </source>
</evidence>
<dbReference type="InterPro" id="IPR011990">
    <property type="entry name" value="TPR-like_helical_dom_sf"/>
</dbReference>
<dbReference type="SMART" id="SM00028">
    <property type="entry name" value="TPR"/>
    <property type="match status" value="3"/>
</dbReference>
<feature type="coiled-coil region" evidence="1">
    <location>
        <begin position="107"/>
        <end position="134"/>
    </location>
</feature>
<dbReference type="EMBL" id="WVUD01000056">
    <property type="protein sequence ID" value="MYL85105.1"/>
    <property type="molecule type" value="Genomic_DNA"/>
</dbReference>
<proteinExistence type="predicted"/>
<protein>
    <submittedName>
        <fullName evidence="2">Uncharacterized protein</fullName>
    </submittedName>
</protein>
<organism evidence="2 3">
    <name type="scientific">Solidesulfovibrio aerotolerans</name>
    <dbReference type="NCBI Taxonomy" id="295255"/>
    <lineage>
        <taxon>Bacteria</taxon>
        <taxon>Pseudomonadati</taxon>
        <taxon>Thermodesulfobacteriota</taxon>
        <taxon>Desulfovibrionia</taxon>
        <taxon>Desulfovibrionales</taxon>
        <taxon>Desulfovibrionaceae</taxon>
        <taxon>Solidesulfovibrio</taxon>
    </lineage>
</organism>
<dbReference type="AlphaFoldDB" id="A0A7C9INH4"/>
<sequence>MAVRKVDHQRMLADARTIRENISRARGYLRRDDLFRCIEAANDALVLKGTSSALGMGRSEVDLLFVEMCDEFSRYPRVVAFLESLGVSGGPFLRYRAGDETLLIKKLTAFRIKMEEVEEQENAHQEKRRTAQRDEWLALGREHLAQKSFPKGKVYLRRVVETYGEEPDIVREVGKLFFDAGLLPEAAEMAMLAVKTTPSDEQAWRLAIESWDALGEFKQAEALYLDAVRTFGGHPMTFLNIAKFYLKWNKKDDAYDFAQRALDLDGSLAEARAIQERIENR</sequence>
<dbReference type="InterPro" id="IPR019734">
    <property type="entry name" value="TPR_rpt"/>
</dbReference>